<sequence>MLLDKVVTKEERRKYTKMSDKICFGYFELPMLVIVFKVALLLPVGTEEPKDQRNRDLPRTVGLALPSAVGGTRKGVQALIQDFDLRLGCLELEKEEESRATN</sequence>
<organism evidence="1 2">
    <name type="scientific">Catharanthus roseus</name>
    <name type="common">Madagascar periwinkle</name>
    <name type="synonym">Vinca rosea</name>
    <dbReference type="NCBI Taxonomy" id="4058"/>
    <lineage>
        <taxon>Eukaryota</taxon>
        <taxon>Viridiplantae</taxon>
        <taxon>Streptophyta</taxon>
        <taxon>Embryophyta</taxon>
        <taxon>Tracheophyta</taxon>
        <taxon>Spermatophyta</taxon>
        <taxon>Magnoliopsida</taxon>
        <taxon>eudicotyledons</taxon>
        <taxon>Gunneridae</taxon>
        <taxon>Pentapetalae</taxon>
        <taxon>asterids</taxon>
        <taxon>lamiids</taxon>
        <taxon>Gentianales</taxon>
        <taxon>Apocynaceae</taxon>
        <taxon>Rauvolfioideae</taxon>
        <taxon>Vinceae</taxon>
        <taxon>Catharanthinae</taxon>
        <taxon>Catharanthus</taxon>
    </lineage>
</organism>
<dbReference type="EMBL" id="CM044707">
    <property type="protein sequence ID" value="KAI5653320.1"/>
    <property type="molecule type" value="Genomic_DNA"/>
</dbReference>
<comment type="caution">
    <text evidence="1">The sequence shown here is derived from an EMBL/GenBank/DDBJ whole genome shotgun (WGS) entry which is preliminary data.</text>
</comment>
<accession>A0ACB9ZXF2</accession>
<protein>
    <submittedName>
        <fullName evidence="1">Uncharacterized protein</fullName>
    </submittedName>
</protein>
<name>A0ACB9ZXF2_CATRO</name>
<proteinExistence type="predicted"/>
<evidence type="ECO:0000313" key="2">
    <source>
        <dbReference type="Proteomes" id="UP001060085"/>
    </source>
</evidence>
<dbReference type="Proteomes" id="UP001060085">
    <property type="component" value="Linkage Group LG07"/>
</dbReference>
<evidence type="ECO:0000313" key="1">
    <source>
        <dbReference type="EMBL" id="KAI5653320.1"/>
    </source>
</evidence>
<keyword evidence="2" id="KW-1185">Reference proteome</keyword>
<reference evidence="2" key="1">
    <citation type="journal article" date="2023" name="Nat. Plants">
        <title>Single-cell RNA sequencing provides a high-resolution roadmap for understanding the multicellular compartmentation of specialized metabolism.</title>
        <authorList>
            <person name="Sun S."/>
            <person name="Shen X."/>
            <person name="Li Y."/>
            <person name="Li Y."/>
            <person name="Wang S."/>
            <person name="Li R."/>
            <person name="Zhang H."/>
            <person name="Shen G."/>
            <person name="Guo B."/>
            <person name="Wei J."/>
            <person name="Xu J."/>
            <person name="St-Pierre B."/>
            <person name="Chen S."/>
            <person name="Sun C."/>
        </authorList>
    </citation>
    <scope>NUCLEOTIDE SEQUENCE [LARGE SCALE GENOMIC DNA]</scope>
</reference>
<gene>
    <name evidence="1" type="ORF">M9H77_30507</name>
</gene>